<keyword evidence="3" id="KW-0067">ATP-binding</keyword>
<gene>
    <name evidence="3" type="ORF">EMWEY_00037970</name>
</gene>
<evidence type="ECO:0000313" key="4">
    <source>
        <dbReference type="Proteomes" id="UP000030763"/>
    </source>
</evidence>
<keyword evidence="3" id="KW-0547">Nucleotide-binding</keyword>
<dbReference type="Proteomes" id="UP000030763">
    <property type="component" value="Unassembled WGS sequence"/>
</dbReference>
<keyword evidence="3" id="KW-0378">Hydrolase</keyword>
<keyword evidence="4" id="KW-1185">Reference proteome</keyword>
<dbReference type="AlphaFoldDB" id="U6MA69"/>
<proteinExistence type="predicted"/>
<organism evidence="3 4">
    <name type="scientific">Eimeria maxima</name>
    <name type="common">Coccidian parasite</name>
    <dbReference type="NCBI Taxonomy" id="5804"/>
    <lineage>
        <taxon>Eukaryota</taxon>
        <taxon>Sar</taxon>
        <taxon>Alveolata</taxon>
        <taxon>Apicomplexa</taxon>
        <taxon>Conoidasida</taxon>
        <taxon>Coccidia</taxon>
        <taxon>Eucoccidiorida</taxon>
        <taxon>Eimeriorina</taxon>
        <taxon>Eimeriidae</taxon>
        <taxon>Eimeria</taxon>
    </lineage>
</organism>
<keyword evidence="2" id="KW-0812">Transmembrane</keyword>
<evidence type="ECO:0000256" key="2">
    <source>
        <dbReference type="SAM" id="Phobius"/>
    </source>
</evidence>
<feature type="region of interest" description="Disordered" evidence="1">
    <location>
        <begin position="182"/>
        <end position="233"/>
    </location>
</feature>
<keyword evidence="3" id="KW-0347">Helicase</keyword>
<feature type="region of interest" description="Disordered" evidence="1">
    <location>
        <begin position="289"/>
        <end position="319"/>
    </location>
</feature>
<keyword evidence="2" id="KW-1133">Transmembrane helix</keyword>
<dbReference type="RefSeq" id="XP_013337742.1">
    <property type="nucleotide sequence ID" value="XM_013482288.1"/>
</dbReference>
<feature type="transmembrane region" description="Helical" evidence="2">
    <location>
        <begin position="134"/>
        <end position="152"/>
    </location>
</feature>
<sequence length="372" mass="39041">MKETQKMNFLVIYSHKKKELMLAGVSFVRSHLCAGNSFLFGVRGTKVNEGLLMVDIEFVDSCSTAAQEEAEAAAAAAAAASEDILIYRGTFDMSIFWREALGNKEGEDACHLLLPNLQPTIERTFRRARLLSSFPFYLSPFLSIPICLYTSITNPKLLSPSLIHLPSRAPLLSCTRLSIHPPGGAPQSVHPSQPLATKVPMGDTQGGTQGGPQKASQGAPLKVSQGGPQGGPQEDYLVVGGPEEESIIVGGPDGGGSLGGPPEERMIVGGPQEEHAVVGGPPGVPPKEDGGVGGPHISKGAPQGGPNVSKGGPQGGPLDDIKGMGTVVKVFEHADRVIEVTEEEIRQLKAAIVTYVLKRGAPVQLGALLPQM</sequence>
<accession>U6MA69</accession>
<reference evidence="3" key="1">
    <citation type="submission" date="2013-10" db="EMBL/GenBank/DDBJ databases">
        <title>Genomic analysis of the causative agents of coccidiosis in chickens.</title>
        <authorList>
            <person name="Reid A.J."/>
            <person name="Blake D."/>
            <person name="Billington K."/>
            <person name="Browne H."/>
            <person name="Dunn M."/>
            <person name="Hung S."/>
            <person name="Kawahara F."/>
            <person name="Miranda-Saavedra D."/>
            <person name="Mourier T."/>
            <person name="Nagra H."/>
            <person name="Otto T.D."/>
            <person name="Rawlings N."/>
            <person name="Sanchez A."/>
            <person name="Sanders M."/>
            <person name="Subramaniam C."/>
            <person name="Tay Y."/>
            <person name="Dear P."/>
            <person name="Doerig C."/>
            <person name="Gruber A."/>
            <person name="Parkinson J."/>
            <person name="Shirley M."/>
            <person name="Wan K.L."/>
            <person name="Berriman M."/>
            <person name="Tomley F."/>
            <person name="Pain A."/>
        </authorList>
    </citation>
    <scope>NUCLEOTIDE SEQUENCE [LARGE SCALE GENOMIC DNA]</scope>
    <source>
        <strain evidence="3">Weybridge</strain>
    </source>
</reference>
<evidence type="ECO:0000313" key="3">
    <source>
        <dbReference type="EMBL" id="CDJ61092.1"/>
    </source>
</evidence>
<dbReference type="GO" id="GO:0004386">
    <property type="term" value="F:helicase activity"/>
    <property type="evidence" value="ECO:0007669"/>
    <property type="project" value="UniProtKB-KW"/>
</dbReference>
<evidence type="ECO:0000256" key="1">
    <source>
        <dbReference type="SAM" id="MobiDB-lite"/>
    </source>
</evidence>
<dbReference type="VEuPathDB" id="ToxoDB:EMWEY_00037970"/>
<keyword evidence="2" id="KW-0472">Membrane</keyword>
<dbReference type="EMBL" id="HG722004">
    <property type="protein sequence ID" value="CDJ61092.1"/>
    <property type="molecule type" value="Genomic_DNA"/>
</dbReference>
<name>U6MA69_EIMMA</name>
<dbReference type="OrthoDB" id="10653077at2759"/>
<dbReference type="GeneID" id="25337783"/>
<protein>
    <submittedName>
        <fullName evidence="3">ATP-dependent DNA helicase II, 70 kDa subunit, putative</fullName>
    </submittedName>
</protein>
<reference evidence="3" key="2">
    <citation type="submission" date="2013-10" db="EMBL/GenBank/DDBJ databases">
        <authorList>
            <person name="Aslett M."/>
        </authorList>
    </citation>
    <scope>NUCLEOTIDE SEQUENCE [LARGE SCALE GENOMIC DNA]</scope>
    <source>
        <strain evidence="3">Weybridge</strain>
    </source>
</reference>